<dbReference type="SMART" id="SM00220">
    <property type="entry name" value="S_TKc"/>
    <property type="match status" value="1"/>
</dbReference>
<evidence type="ECO:0000313" key="8">
    <source>
        <dbReference type="Proteomes" id="UP000746747"/>
    </source>
</evidence>
<dbReference type="GO" id="GO:0035556">
    <property type="term" value="P:intracellular signal transduction"/>
    <property type="evidence" value="ECO:0007669"/>
    <property type="project" value="TreeGrafter"/>
</dbReference>
<evidence type="ECO:0000256" key="5">
    <source>
        <dbReference type="ARBA" id="ARBA00022840"/>
    </source>
</evidence>
<evidence type="ECO:0000256" key="1">
    <source>
        <dbReference type="ARBA" id="ARBA00022527"/>
    </source>
</evidence>
<gene>
    <name evidence="7" type="ORF">CJOHNSTONI_LOCUS9741</name>
</gene>
<dbReference type="PROSITE" id="PS00108">
    <property type="entry name" value="PROTEIN_KINASE_ST"/>
    <property type="match status" value="1"/>
</dbReference>
<dbReference type="OrthoDB" id="5871642at2759"/>
<evidence type="ECO:0000256" key="4">
    <source>
        <dbReference type="ARBA" id="ARBA00022777"/>
    </source>
</evidence>
<dbReference type="InterPro" id="IPR011009">
    <property type="entry name" value="Kinase-like_dom_sf"/>
</dbReference>
<dbReference type="InterPro" id="IPR008271">
    <property type="entry name" value="Ser/Thr_kinase_AS"/>
</dbReference>
<dbReference type="Pfam" id="PF00069">
    <property type="entry name" value="Pkinase"/>
    <property type="match status" value="1"/>
</dbReference>
<accession>A0A8J2QB63</accession>
<keyword evidence="2" id="KW-0808">Transferase</keyword>
<dbReference type="PANTHER" id="PTHR24346:SF82">
    <property type="entry name" value="KP78A-RELATED"/>
    <property type="match status" value="1"/>
</dbReference>
<dbReference type="AlphaFoldDB" id="A0A8J2QB63"/>
<evidence type="ECO:0000256" key="2">
    <source>
        <dbReference type="ARBA" id="ARBA00022679"/>
    </source>
</evidence>
<dbReference type="PROSITE" id="PS50011">
    <property type="entry name" value="PROTEIN_KINASE_DOM"/>
    <property type="match status" value="1"/>
</dbReference>
<sequence>MDTIERGLKLNDEIVITENISPRNSYIASKIDGNCDSVKYDLNYKKTKIDESHMPIQLRGKLWIFKKAIGEGTNFKTYLATSNNGEIFAIRKNRKQDQSTKIYEIDEKAQKEIANLMKLQIELDLEMKKLIGEHSNITALIGFRQVGLCWEQFMEYVNGGSLFDYINENYIKKNRLLEVEKAQLFFNDLLKAVEHIHSLRIAHMDIKLENCLITKDGIVKLTDFDEARYFIPNLKVPYPVYFTLSYAAPETFTKRYRPNCADIWACGIFLYFLLQKRFPWNIANSRKDAVYRKWSRIHDENVLSIPECYGCVSGELTNLTHNYFSLMCCKL</sequence>
<evidence type="ECO:0000256" key="3">
    <source>
        <dbReference type="ARBA" id="ARBA00022741"/>
    </source>
</evidence>
<name>A0A8J2QB63_9BILA</name>
<keyword evidence="5" id="KW-0067">ATP-binding</keyword>
<dbReference type="GO" id="GO:0005737">
    <property type="term" value="C:cytoplasm"/>
    <property type="evidence" value="ECO:0007669"/>
    <property type="project" value="TreeGrafter"/>
</dbReference>
<dbReference type="GO" id="GO:0005524">
    <property type="term" value="F:ATP binding"/>
    <property type="evidence" value="ECO:0007669"/>
    <property type="project" value="UniProtKB-KW"/>
</dbReference>
<dbReference type="InterPro" id="IPR000719">
    <property type="entry name" value="Prot_kinase_dom"/>
</dbReference>
<keyword evidence="1" id="KW-0723">Serine/threonine-protein kinase</keyword>
<dbReference type="GO" id="GO:0004674">
    <property type="term" value="F:protein serine/threonine kinase activity"/>
    <property type="evidence" value="ECO:0007669"/>
    <property type="project" value="UniProtKB-KW"/>
</dbReference>
<feature type="domain" description="Protein kinase" evidence="6">
    <location>
        <begin position="63"/>
        <end position="331"/>
    </location>
</feature>
<protein>
    <recommendedName>
        <fullName evidence="6">Protein kinase domain-containing protein</fullName>
    </recommendedName>
</protein>
<keyword evidence="3" id="KW-0547">Nucleotide-binding</keyword>
<dbReference type="Gene3D" id="1.10.510.10">
    <property type="entry name" value="Transferase(Phosphotransferase) domain 1"/>
    <property type="match status" value="1"/>
</dbReference>
<proteinExistence type="predicted"/>
<evidence type="ECO:0000259" key="6">
    <source>
        <dbReference type="PROSITE" id="PS50011"/>
    </source>
</evidence>
<dbReference type="EMBL" id="CAKAEH010001914">
    <property type="protein sequence ID" value="CAG9540204.1"/>
    <property type="molecule type" value="Genomic_DNA"/>
</dbReference>
<comment type="caution">
    <text evidence="7">The sequence shown here is derived from an EMBL/GenBank/DDBJ whole genome shotgun (WGS) entry which is preliminary data.</text>
</comment>
<dbReference type="PANTHER" id="PTHR24346">
    <property type="entry name" value="MAP/MICROTUBULE AFFINITY-REGULATING KINASE"/>
    <property type="match status" value="1"/>
</dbReference>
<organism evidence="7 8">
    <name type="scientific">Cercopithifilaria johnstoni</name>
    <dbReference type="NCBI Taxonomy" id="2874296"/>
    <lineage>
        <taxon>Eukaryota</taxon>
        <taxon>Metazoa</taxon>
        <taxon>Ecdysozoa</taxon>
        <taxon>Nematoda</taxon>
        <taxon>Chromadorea</taxon>
        <taxon>Rhabditida</taxon>
        <taxon>Spirurina</taxon>
        <taxon>Spiruromorpha</taxon>
        <taxon>Filarioidea</taxon>
        <taxon>Onchocercidae</taxon>
        <taxon>Cercopithifilaria</taxon>
    </lineage>
</organism>
<keyword evidence="8" id="KW-1185">Reference proteome</keyword>
<dbReference type="Proteomes" id="UP000746747">
    <property type="component" value="Unassembled WGS sequence"/>
</dbReference>
<keyword evidence="4" id="KW-0418">Kinase</keyword>
<evidence type="ECO:0000313" key="7">
    <source>
        <dbReference type="EMBL" id="CAG9540204.1"/>
    </source>
</evidence>
<reference evidence="7" key="1">
    <citation type="submission" date="2021-09" db="EMBL/GenBank/DDBJ databases">
        <authorList>
            <consortium name="Pathogen Informatics"/>
        </authorList>
    </citation>
    <scope>NUCLEOTIDE SEQUENCE</scope>
</reference>
<dbReference type="SUPFAM" id="SSF56112">
    <property type="entry name" value="Protein kinase-like (PK-like)"/>
    <property type="match status" value="1"/>
</dbReference>